<accession>A0A9N9F6Z8</accession>
<organism evidence="1 2">
    <name type="scientific">Acaulospora morrowiae</name>
    <dbReference type="NCBI Taxonomy" id="94023"/>
    <lineage>
        <taxon>Eukaryota</taxon>
        <taxon>Fungi</taxon>
        <taxon>Fungi incertae sedis</taxon>
        <taxon>Mucoromycota</taxon>
        <taxon>Glomeromycotina</taxon>
        <taxon>Glomeromycetes</taxon>
        <taxon>Diversisporales</taxon>
        <taxon>Acaulosporaceae</taxon>
        <taxon>Acaulospora</taxon>
    </lineage>
</organism>
<dbReference type="Proteomes" id="UP000789342">
    <property type="component" value="Unassembled WGS sequence"/>
</dbReference>
<sequence>MFKKITFAKKHEKFVPYDKYHSKLTTLRNLRTTHHRLLKSHTKLKKKIEKYERILISIANIFKDESSVISDELTSQHDSTETVKDAHNSNESIYIEDKSTNDEENNTNKSIQHNISDAIYITDDESIQPNISEMIYNTNELIQSKDKIKYINNPIQLVTNDENYVDKSINRSIHITDKPIHFDFTEINTVKYTNESIQSNLNFNKSIQSDSAKSYKINNIHDNHINQQNITELFDIYGNIYYINT</sequence>
<dbReference type="AlphaFoldDB" id="A0A9N9F6Z8"/>
<proteinExistence type="predicted"/>
<reference evidence="1" key="1">
    <citation type="submission" date="2021-06" db="EMBL/GenBank/DDBJ databases">
        <authorList>
            <person name="Kallberg Y."/>
            <person name="Tangrot J."/>
            <person name="Rosling A."/>
        </authorList>
    </citation>
    <scope>NUCLEOTIDE SEQUENCE</scope>
    <source>
        <strain evidence="1">CL551</strain>
    </source>
</reference>
<dbReference type="EMBL" id="CAJVPV010001969">
    <property type="protein sequence ID" value="CAG8514026.1"/>
    <property type="molecule type" value="Genomic_DNA"/>
</dbReference>
<comment type="caution">
    <text evidence="1">The sequence shown here is derived from an EMBL/GenBank/DDBJ whole genome shotgun (WGS) entry which is preliminary data.</text>
</comment>
<evidence type="ECO:0000313" key="1">
    <source>
        <dbReference type="EMBL" id="CAG8514026.1"/>
    </source>
</evidence>
<gene>
    <name evidence="1" type="ORF">AMORRO_LOCUS3871</name>
</gene>
<protein>
    <submittedName>
        <fullName evidence="1">9933_t:CDS:1</fullName>
    </submittedName>
</protein>
<keyword evidence="2" id="KW-1185">Reference proteome</keyword>
<evidence type="ECO:0000313" key="2">
    <source>
        <dbReference type="Proteomes" id="UP000789342"/>
    </source>
</evidence>
<name>A0A9N9F6Z8_9GLOM</name>